<proteinExistence type="predicted"/>
<dbReference type="EMBL" id="QXFX01011434">
    <property type="protein sequence ID" value="KAE9053172.1"/>
    <property type="molecule type" value="Genomic_DNA"/>
</dbReference>
<reference evidence="3 4" key="1">
    <citation type="submission" date="2018-09" db="EMBL/GenBank/DDBJ databases">
        <title>Genomic investigation of the strawberry pathogen Phytophthora fragariae indicates pathogenicity is determined by transcriptional variation in three key races.</title>
        <authorList>
            <person name="Adams T.M."/>
            <person name="Armitage A.D."/>
            <person name="Sobczyk M.K."/>
            <person name="Bates H.J."/>
            <person name="Dunwell J.M."/>
            <person name="Nellist C.F."/>
            <person name="Harrison R.J."/>
        </authorList>
    </citation>
    <scope>NUCLEOTIDE SEQUENCE [LARGE SCALE GENOMIC DNA]</scope>
    <source>
        <strain evidence="2 3">BC-23</strain>
        <strain evidence="1 4">ONT-3</strain>
    </source>
</reference>
<protein>
    <submittedName>
        <fullName evidence="2">Uncharacterized protein</fullName>
    </submittedName>
</protein>
<evidence type="ECO:0000313" key="4">
    <source>
        <dbReference type="Proteomes" id="UP000488956"/>
    </source>
</evidence>
<dbReference type="Proteomes" id="UP000488956">
    <property type="component" value="Unassembled WGS sequence"/>
</dbReference>
<name>A0A6G0M5X3_9STRA</name>
<evidence type="ECO:0000313" key="3">
    <source>
        <dbReference type="Proteomes" id="UP000476176"/>
    </source>
</evidence>
<gene>
    <name evidence="2" type="ORF">PF004_g32781</name>
    <name evidence="1" type="ORF">PF010_g33021</name>
</gene>
<dbReference type="Proteomes" id="UP000476176">
    <property type="component" value="Unassembled WGS sequence"/>
</dbReference>
<evidence type="ECO:0000313" key="2">
    <source>
        <dbReference type="EMBL" id="KAE9154274.1"/>
    </source>
</evidence>
<organism evidence="2 3">
    <name type="scientific">Phytophthora fragariae</name>
    <dbReference type="NCBI Taxonomy" id="53985"/>
    <lineage>
        <taxon>Eukaryota</taxon>
        <taxon>Sar</taxon>
        <taxon>Stramenopiles</taxon>
        <taxon>Oomycota</taxon>
        <taxon>Peronosporomycetes</taxon>
        <taxon>Peronosporales</taxon>
        <taxon>Peronosporaceae</taxon>
        <taxon>Phytophthora</taxon>
    </lineage>
</organism>
<accession>A0A6G0M5X3</accession>
<dbReference type="EMBL" id="QXGC01011510">
    <property type="protein sequence ID" value="KAE9154274.1"/>
    <property type="molecule type" value="Genomic_DNA"/>
</dbReference>
<evidence type="ECO:0000313" key="1">
    <source>
        <dbReference type="EMBL" id="KAE9053172.1"/>
    </source>
</evidence>
<dbReference type="AlphaFoldDB" id="A0A6G0M5X3"/>
<sequence length="59" mass="6441">MKLGISCSAAAASARVSCSISSCCAMYECYFNNIRTLHIKIALNPCTKQTLHGLTFMQH</sequence>
<comment type="caution">
    <text evidence="2">The sequence shown here is derived from an EMBL/GenBank/DDBJ whole genome shotgun (WGS) entry which is preliminary data.</text>
</comment>